<dbReference type="EnsemblMetazoa" id="Aqu2.1.20234_001">
    <property type="protein sequence ID" value="Aqu2.1.20234_001"/>
    <property type="gene ID" value="Aqu2.1.20234"/>
</dbReference>
<reference evidence="1" key="1">
    <citation type="submission" date="2017-05" db="UniProtKB">
        <authorList>
            <consortium name="EnsemblMetazoa"/>
        </authorList>
    </citation>
    <scope>IDENTIFICATION</scope>
</reference>
<sequence length="62" mass="6695">RNCSTTVAHGDVTKYPVAEVDIEIKGIRKRVKVGVSDTQPKSVLAGTDVLAEFGAKTVEDYM</sequence>
<accession>A0A1X7TXW8</accession>
<organism evidence="1">
    <name type="scientific">Amphimedon queenslandica</name>
    <name type="common">Sponge</name>
    <dbReference type="NCBI Taxonomy" id="400682"/>
    <lineage>
        <taxon>Eukaryota</taxon>
        <taxon>Metazoa</taxon>
        <taxon>Porifera</taxon>
        <taxon>Demospongiae</taxon>
        <taxon>Heteroscleromorpha</taxon>
        <taxon>Haplosclerida</taxon>
        <taxon>Niphatidae</taxon>
        <taxon>Amphimedon</taxon>
    </lineage>
</organism>
<name>A0A1X7TXW8_AMPQE</name>
<protein>
    <submittedName>
        <fullName evidence="1">Uncharacterized protein</fullName>
    </submittedName>
</protein>
<dbReference type="AlphaFoldDB" id="A0A1X7TXW8"/>
<evidence type="ECO:0000313" key="1">
    <source>
        <dbReference type="EnsemblMetazoa" id="Aqu2.1.20234_001"/>
    </source>
</evidence>
<proteinExistence type="predicted"/>
<dbReference type="InParanoid" id="A0A1X7TXW8"/>